<evidence type="ECO:0000259" key="1">
    <source>
        <dbReference type="PROSITE" id="PS50181"/>
    </source>
</evidence>
<proteinExistence type="predicted"/>
<dbReference type="PROSITE" id="PS50181">
    <property type="entry name" value="FBOX"/>
    <property type="match status" value="1"/>
</dbReference>
<dbReference type="AlphaFoldDB" id="A0A8B8D6M9"/>
<name>A0A8B8D6M9_CRAVI</name>
<dbReference type="GeneID" id="111124846"/>
<dbReference type="SUPFAM" id="SSF81383">
    <property type="entry name" value="F-box domain"/>
    <property type="match status" value="1"/>
</dbReference>
<keyword evidence="2" id="KW-1185">Reference proteome</keyword>
<dbReference type="OrthoDB" id="2095648at2759"/>
<dbReference type="RefSeq" id="XP_022323773.1">
    <property type="nucleotide sequence ID" value="XM_022468065.1"/>
</dbReference>
<dbReference type="InterPro" id="IPR036047">
    <property type="entry name" value="F-box-like_dom_sf"/>
</dbReference>
<organism evidence="2 3">
    <name type="scientific">Crassostrea virginica</name>
    <name type="common">Eastern oyster</name>
    <dbReference type="NCBI Taxonomy" id="6565"/>
    <lineage>
        <taxon>Eukaryota</taxon>
        <taxon>Metazoa</taxon>
        <taxon>Spiralia</taxon>
        <taxon>Lophotrochozoa</taxon>
        <taxon>Mollusca</taxon>
        <taxon>Bivalvia</taxon>
        <taxon>Autobranchia</taxon>
        <taxon>Pteriomorphia</taxon>
        <taxon>Ostreida</taxon>
        <taxon>Ostreoidea</taxon>
        <taxon>Ostreidae</taxon>
        <taxon>Crassostrea</taxon>
    </lineage>
</organism>
<dbReference type="InterPro" id="IPR015943">
    <property type="entry name" value="WD40/YVTN_repeat-like_dom_sf"/>
</dbReference>
<dbReference type="Gene3D" id="1.20.1280.50">
    <property type="match status" value="1"/>
</dbReference>
<protein>
    <submittedName>
        <fullName evidence="3">Uncharacterized protein LOC111124846</fullName>
    </submittedName>
</protein>
<sequence>MIHTFMCLSICQPSIRLQHMIIFAAMLNALPGMVRYWQLEQSMKMTHPFPNEVLEKLFVYMNAENLMRAKKVCNRWNGVIQTLEQKGSVWLDFCIQEIPVYILFDITKLNELLYAKKGSIFYHLLSKLSWVFWKETFKEYTRTKRIARGPHAITTIKYNPDCGQVTALAFNDLLFYSGFENGDVYLWKNIDGCQSHARVGGSVPCPVQAIYCNPEGTTTTKLQKGGSNNTESLLIVYKDLIRLQKDSKGDKWKLDIRRKPCENSHEFCPICPPDQTAAFEWYSGNQFHIVTNEKETRHVYSIPMEHLTACSHSCGMIVFGRSTGEIMVCEELDSLETLSDATDMKFKLLGRLGSSVRQVICKGKHIVCLTDDSYIYVSVNMSTFHKIATHDNFCCHVECIAWHGSVLAIGTKYGFVHVYHIPREAHLQNIDLKDGTTMQLNCEHVNNIAIGDDGSRVVVAVATDLLGVIHIIRW</sequence>
<gene>
    <name evidence="3" type="primary">LOC111124846</name>
</gene>
<dbReference type="Gene3D" id="2.130.10.10">
    <property type="entry name" value="YVTN repeat-like/Quinoprotein amine dehydrogenase"/>
    <property type="match status" value="1"/>
</dbReference>
<dbReference type="SUPFAM" id="SSF50978">
    <property type="entry name" value="WD40 repeat-like"/>
    <property type="match status" value="1"/>
</dbReference>
<reference evidence="3" key="1">
    <citation type="submission" date="2025-08" db="UniProtKB">
        <authorList>
            <consortium name="RefSeq"/>
        </authorList>
    </citation>
    <scope>IDENTIFICATION</scope>
    <source>
        <tissue evidence="3">Whole sample</tissue>
    </source>
</reference>
<dbReference type="KEGG" id="cvn:111124846"/>
<evidence type="ECO:0000313" key="3">
    <source>
        <dbReference type="RefSeq" id="XP_022323773.1"/>
    </source>
</evidence>
<accession>A0A8B8D6M9</accession>
<evidence type="ECO:0000313" key="2">
    <source>
        <dbReference type="Proteomes" id="UP000694844"/>
    </source>
</evidence>
<dbReference type="InterPro" id="IPR036322">
    <property type="entry name" value="WD40_repeat_dom_sf"/>
</dbReference>
<dbReference type="InterPro" id="IPR001810">
    <property type="entry name" value="F-box_dom"/>
</dbReference>
<dbReference type="Proteomes" id="UP000694844">
    <property type="component" value="Chromosome 3"/>
</dbReference>
<feature type="domain" description="F-box" evidence="1">
    <location>
        <begin position="43"/>
        <end position="93"/>
    </location>
</feature>
<dbReference type="Pfam" id="PF00646">
    <property type="entry name" value="F-box"/>
    <property type="match status" value="1"/>
</dbReference>